<protein>
    <recommendedName>
        <fullName evidence="2">DNA-directed DNA polymerase</fullName>
        <ecNumber evidence="2">2.7.7.7</ecNumber>
    </recommendedName>
</protein>
<name>Q4JF81_HAV01</name>
<dbReference type="EC" id="2.7.7.7" evidence="2"/>
<evidence type="ECO:0000256" key="8">
    <source>
        <dbReference type="ARBA" id="ARBA00049244"/>
    </source>
</evidence>
<dbReference type="PRINTS" id="PR00106">
    <property type="entry name" value="DNAPOLB"/>
</dbReference>
<feature type="domain" description="DNA-directed DNA polymerase family B multifunctional" evidence="9">
    <location>
        <begin position="878"/>
        <end position="1093"/>
    </location>
</feature>
<dbReference type="PROSITE" id="PS50818">
    <property type="entry name" value="INTEIN_C_TER"/>
    <property type="match status" value="1"/>
</dbReference>
<dbReference type="Pfam" id="PF00136">
    <property type="entry name" value="DNA_pol_B"/>
    <property type="match status" value="2"/>
</dbReference>
<dbReference type="InterPro" id="IPR006133">
    <property type="entry name" value="DNA-dir_DNA_pol_B_exonuc"/>
</dbReference>
<reference evidence="12" key="1">
    <citation type="journal article" date="2001" name="Microbes Environ.">
        <title>Preliminary analysis on a Heterosigma akashiwo virus DNA.</title>
        <authorList>
            <person name="Nagasaki K."/>
            <person name="Tarutani K."/>
            <person name="Hamaguchi M."/>
            <person name="Yamaguchi M."/>
        </authorList>
    </citation>
    <scope>NUCLEOTIDE SEQUENCE [LARGE SCALE GENOMIC DNA]</scope>
</reference>
<evidence type="ECO:0000313" key="11">
    <source>
        <dbReference type="EMBL" id="BAE06251.1"/>
    </source>
</evidence>
<evidence type="ECO:0000256" key="2">
    <source>
        <dbReference type="ARBA" id="ARBA00012417"/>
    </source>
</evidence>
<dbReference type="InterPro" id="IPR036397">
    <property type="entry name" value="RNaseH_sf"/>
</dbReference>
<sequence length="1144" mass="134442">MEIIECQVFSFYPTDFLNNRNFTVFAFGRKEDGSSVGIEIVDFKPFMYLHVPERQQKFWTMNNTEDLRKTLVTEHEIKELRNINTVMKKRLFPYTNKDRELFLMLEFNTEWGIRKCSMSLRENYIYKNFDVYESNISPMLRLMHMREILPSGWVRIKNYDQNNTTKCDTNIRINFMDIIGFERDDIAPCKISSFDIECMSFDAYTQNQSIFPSYERENDTISQIGMATWSYGNNEEVLKRLYTLGNAAEPTDQTIDIIQCDNEGELIIRWFHYIAEIDPDIITGYNIFGFDWEYIKGRVDFLGIEDEILSVASRIDKLKSRFMTKELNSSAFGDNEFKFLEMPGRIEFDFFSYIKREHKLESYKLDNVAYHFTKQKKHDVKPMDIFIKLMGTPEDVREVAEYCVQDTFLIIELMKKLCVIPNLIEMSKVTRVPFEYLILRGQQIKVFSQIFYEAMKENIVIPTNILKLQGKKDRNEEHEKYTGATVLTANSGCYFDCVSGLDFASLYPSIMIAYNMCYTTLVLNERELPREAKIETIEWENNRHRFVQNKEGLLPKILKKLWITRKSTKRLMNETENKEMKTILNGKQLAIKVSMNSVYGFCGVMRGILPCVAIASSVTTKGRQMIEHTQNMVKQLYPDAKVIYGDSVTKETPLMLRTMETCGNHKHEVISIENVFTDNMRSIDMYSIIGEKEHVMLSRNEEIWTGENWSRIIRVIRHKTQKKIYGVLTENGYVEVTEDHSLISSDYELLKPKNCIVKETQLLQSFPDIVENSTIENNMIDIPKGQPCRLTVFGQVSAMIIYTYLKRKNYSITLNVCNVNSNKFYISFMERPRFKNTKKNIIKKIFFIRNTDNEEYVYDVETEDGIFHAGIGEIIVKNTDSVYVNFPSTNNDMQKVFDISIEAAEAISKTFPQPIELEFEKVMYPFILFTKKRYASLIWTRVDKPDKIDFKGIQVVRRDNCSYVRESLTTIYNCLLYERNVDKCLGITDKIIDDLLKGRVPIEKLTVSKSLKSNYKSKTMPHFLLAEKMKQRDPMNYPRPGERVPYVFIENTEARLQGEKAENPEYAKENGLIIDTLYYLDHQMKKPLAELFNIVLGEGKYNLYKNHMGFIKMKKNHQERERLREINRKKGQKELNLKWFSKKK</sequence>
<dbReference type="InterPro" id="IPR012337">
    <property type="entry name" value="RNaseH-like_sf"/>
</dbReference>
<reference evidence="11 12" key="2">
    <citation type="journal article" date="2005" name="Appl. Environ. Microbiol.">
        <title>Algal viruses with distinct intraspecies host specificities include identical intein elements.</title>
        <authorList>
            <person name="Nagasaki K."/>
            <person name="Shirai Y."/>
            <person name="Tomaru Y."/>
            <person name="Nishida K."/>
            <person name="Pietrokovski S."/>
        </authorList>
    </citation>
    <scope>NUCLEOTIDE SEQUENCE [LARGE SCALE GENOMIC DNA]</scope>
    <source>
        <strain evidence="11">HaV01</strain>
    </source>
</reference>
<dbReference type="SUPFAM" id="SSF56672">
    <property type="entry name" value="DNA/RNA polymerases"/>
    <property type="match status" value="1"/>
</dbReference>
<dbReference type="InterPro" id="IPR050240">
    <property type="entry name" value="DNA_pol_type-B"/>
</dbReference>
<keyword evidence="7" id="KW-0238">DNA-binding</keyword>
<dbReference type="SUPFAM" id="SSF53098">
    <property type="entry name" value="Ribonuclease H-like"/>
    <property type="match status" value="1"/>
</dbReference>
<dbReference type="PANTHER" id="PTHR10322">
    <property type="entry name" value="DNA POLYMERASE CATALYTIC SUBUNIT"/>
    <property type="match status" value="1"/>
</dbReference>
<dbReference type="Gene3D" id="1.10.132.60">
    <property type="entry name" value="DNA polymerase family B, C-terminal domain"/>
    <property type="match status" value="1"/>
</dbReference>
<dbReference type="SMART" id="SM00486">
    <property type="entry name" value="POLBc"/>
    <property type="match status" value="1"/>
</dbReference>
<dbReference type="Pfam" id="PF03104">
    <property type="entry name" value="DNA_pol_B_exo1"/>
    <property type="match status" value="1"/>
</dbReference>
<dbReference type="InterPro" id="IPR042087">
    <property type="entry name" value="DNA_pol_B_thumb"/>
</dbReference>
<dbReference type="CDD" id="cd00081">
    <property type="entry name" value="Hint"/>
    <property type="match status" value="1"/>
</dbReference>
<keyword evidence="3" id="KW-0808">Transferase</keyword>
<evidence type="ECO:0000259" key="10">
    <source>
        <dbReference type="Pfam" id="PF03104"/>
    </source>
</evidence>
<dbReference type="InterPro" id="IPR030934">
    <property type="entry name" value="Intein_C"/>
</dbReference>
<dbReference type="InterPro" id="IPR036844">
    <property type="entry name" value="Hint_dom_sf"/>
</dbReference>
<dbReference type="InterPro" id="IPR006172">
    <property type="entry name" value="DNA-dir_DNA_pol_B"/>
</dbReference>
<evidence type="ECO:0000256" key="3">
    <source>
        <dbReference type="ARBA" id="ARBA00022679"/>
    </source>
</evidence>
<dbReference type="SUPFAM" id="SSF51294">
    <property type="entry name" value="Hedgehog/intein (Hint) domain"/>
    <property type="match status" value="1"/>
</dbReference>
<evidence type="ECO:0000259" key="9">
    <source>
        <dbReference type="Pfam" id="PF00136"/>
    </source>
</evidence>
<organism evidence="12">
    <name type="scientific">Heterosigma akashiwo virus 01</name>
    <name type="common">HaV01</name>
    <dbReference type="NCBI Taxonomy" id="97195"/>
    <lineage>
        <taxon>Viruses</taxon>
        <taxon>Varidnaviria</taxon>
        <taxon>Bamfordvirae</taxon>
        <taxon>Nucleocytoviricota</taxon>
        <taxon>Megaviricetes</taxon>
        <taxon>Algavirales</taxon>
        <taxon>Phycodnaviridae</taxon>
        <taxon>Raphidovirus</taxon>
        <taxon>Raphidovirus japonicum</taxon>
    </lineage>
</organism>
<dbReference type="GO" id="GO:0003677">
    <property type="term" value="F:DNA binding"/>
    <property type="evidence" value="ECO:0007669"/>
    <property type="project" value="UniProtKB-KW"/>
</dbReference>
<keyword evidence="5" id="KW-0239">DNA-directed DNA polymerase</keyword>
<dbReference type="GO" id="GO:0003887">
    <property type="term" value="F:DNA-directed DNA polymerase activity"/>
    <property type="evidence" value="ECO:0007669"/>
    <property type="project" value="UniProtKB-KW"/>
</dbReference>
<evidence type="ECO:0000256" key="1">
    <source>
        <dbReference type="ARBA" id="ARBA00005755"/>
    </source>
</evidence>
<dbReference type="GO" id="GO:0039693">
    <property type="term" value="P:viral DNA genome replication"/>
    <property type="evidence" value="ECO:0007669"/>
    <property type="project" value="UniProtKB-KW"/>
</dbReference>
<dbReference type="InterPro" id="IPR006134">
    <property type="entry name" value="DNA-dir_DNA_pol_B_multi_dom"/>
</dbReference>
<dbReference type="Proteomes" id="UP000009174">
    <property type="component" value="Genome"/>
</dbReference>
<feature type="domain" description="DNA-directed DNA polymerase family B exonuclease" evidence="10">
    <location>
        <begin position="130"/>
        <end position="368"/>
    </location>
</feature>
<dbReference type="InterPro" id="IPR043502">
    <property type="entry name" value="DNA/RNA_pol_sf"/>
</dbReference>
<dbReference type="GO" id="GO:0006287">
    <property type="term" value="P:base-excision repair, gap-filling"/>
    <property type="evidence" value="ECO:0007669"/>
    <property type="project" value="TreeGrafter"/>
</dbReference>
<dbReference type="InterPro" id="IPR023211">
    <property type="entry name" value="DNA_pol_palm_dom_sf"/>
</dbReference>
<dbReference type="GO" id="GO:0006297">
    <property type="term" value="P:nucleotide-excision repair, DNA gap filling"/>
    <property type="evidence" value="ECO:0007669"/>
    <property type="project" value="TreeGrafter"/>
</dbReference>
<dbReference type="GO" id="GO:0045004">
    <property type="term" value="P:DNA replication proofreading"/>
    <property type="evidence" value="ECO:0007669"/>
    <property type="project" value="TreeGrafter"/>
</dbReference>
<dbReference type="Gene3D" id="3.90.1600.10">
    <property type="entry name" value="Palm domain of DNA polymerase"/>
    <property type="match status" value="2"/>
</dbReference>
<keyword evidence="6" id="KW-1194">Viral DNA replication</keyword>
<evidence type="ECO:0000256" key="6">
    <source>
        <dbReference type="ARBA" id="ARBA00023109"/>
    </source>
</evidence>
<dbReference type="Gene3D" id="3.30.420.10">
    <property type="entry name" value="Ribonuclease H-like superfamily/Ribonuclease H"/>
    <property type="match status" value="1"/>
</dbReference>
<evidence type="ECO:0000256" key="7">
    <source>
        <dbReference type="ARBA" id="ARBA00023125"/>
    </source>
</evidence>
<proteinExistence type="inferred from homology"/>
<keyword evidence="6" id="KW-0235">DNA replication</keyword>
<dbReference type="EMBL" id="AB194136">
    <property type="protein sequence ID" value="BAE06251.1"/>
    <property type="molecule type" value="Genomic_DNA"/>
</dbReference>
<evidence type="ECO:0000256" key="4">
    <source>
        <dbReference type="ARBA" id="ARBA00022695"/>
    </source>
</evidence>
<dbReference type="GO" id="GO:0000166">
    <property type="term" value="F:nucleotide binding"/>
    <property type="evidence" value="ECO:0007669"/>
    <property type="project" value="InterPro"/>
</dbReference>
<organismHost>
    <name type="scientific">Heterosigma akashiwo</name>
    <name type="common">Chromophytic alga</name>
    <name type="synonym">Heterosigma carterae</name>
    <dbReference type="NCBI Taxonomy" id="2829"/>
</organismHost>
<accession>Q4JF81</accession>
<evidence type="ECO:0000256" key="5">
    <source>
        <dbReference type="ARBA" id="ARBA00022932"/>
    </source>
</evidence>
<dbReference type="Gene3D" id="1.10.287.690">
    <property type="entry name" value="Helix hairpin bin"/>
    <property type="match status" value="1"/>
</dbReference>
<keyword evidence="4" id="KW-0548">Nucleotidyltransferase</keyword>
<feature type="domain" description="DNA-directed DNA polymerase family B multifunctional" evidence="9">
    <location>
        <begin position="432"/>
        <end position="647"/>
    </location>
</feature>
<dbReference type="GO" id="GO:0008296">
    <property type="term" value="F:3'-5'-DNA exonuclease activity"/>
    <property type="evidence" value="ECO:0007669"/>
    <property type="project" value="TreeGrafter"/>
</dbReference>
<comment type="catalytic activity">
    <reaction evidence="8">
        <text>DNA(n) + a 2'-deoxyribonucleoside 5'-triphosphate = DNA(n+1) + diphosphate</text>
        <dbReference type="Rhea" id="RHEA:22508"/>
        <dbReference type="Rhea" id="RHEA-COMP:17339"/>
        <dbReference type="Rhea" id="RHEA-COMP:17340"/>
        <dbReference type="ChEBI" id="CHEBI:33019"/>
        <dbReference type="ChEBI" id="CHEBI:61560"/>
        <dbReference type="ChEBI" id="CHEBI:173112"/>
        <dbReference type="EC" id="2.7.7.7"/>
    </reaction>
</comment>
<dbReference type="PANTHER" id="PTHR10322:SF23">
    <property type="entry name" value="DNA POLYMERASE DELTA CATALYTIC SUBUNIT"/>
    <property type="match status" value="1"/>
</dbReference>
<evidence type="ECO:0000313" key="12">
    <source>
        <dbReference type="Proteomes" id="UP000009174"/>
    </source>
</evidence>
<dbReference type="Gene3D" id="3.30.342.10">
    <property type="entry name" value="DNA Polymerase, chain B, domain 1"/>
    <property type="match status" value="1"/>
</dbReference>
<comment type="similarity">
    <text evidence="1">Belongs to the DNA polymerase type-B family.</text>
</comment>